<dbReference type="PANTHER" id="PTHR48069">
    <property type="entry name" value="DIHYDROFOLATE REDUCTASE"/>
    <property type="match status" value="1"/>
</dbReference>
<dbReference type="GO" id="GO:0004146">
    <property type="term" value="F:dihydrofolate reductase activity"/>
    <property type="evidence" value="ECO:0007669"/>
    <property type="project" value="UniProtKB-EC"/>
</dbReference>
<dbReference type="SUPFAM" id="SSF53597">
    <property type="entry name" value="Dihydrofolate reductase-like"/>
    <property type="match status" value="1"/>
</dbReference>
<keyword evidence="9" id="KW-1185">Reference proteome</keyword>
<dbReference type="RefSeq" id="WP_117520350.1">
    <property type="nucleotide sequence ID" value="NZ_QVEU01000001.1"/>
</dbReference>
<organism evidence="8 9">
    <name type="scientific">Anaerococcus nagyae</name>
    <dbReference type="NCBI Taxonomy" id="1755241"/>
    <lineage>
        <taxon>Bacteria</taxon>
        <taxon>Bacillati</taxon>
        <taxon>Bacillota</taxon>
        <taxon>Tissierellia</taxon>
        <taxon>Tissierellales</taxon>
        <taxon>Peptoniphilaceae</taxon>
        <taxon>Anaerococcus</taxon>
    </lineage>
</organism>
<evidence type="ECO:0000313" key="9">
    <source>
        <dbReference type="Proteomes" id="UP000261011"/>
    </source>
</evidence>
<gene>
    <name evidence="8" type="ORF">DXA39_01360</name>
</gene>
<evidence type="ECO:0000256" key="5">
    <source>
        <dbReference type="ARBA" id="ARBA00022857"/>
    </source>
</evidence>
<dbReference type="GO" id="GO:0046654">
    <property type="term" value="P:tetrahydrofolate biosynthetic process"/>
    <property type="evidence" value="ECO:0007669"/>
    <property type="project" value="UniProtKB-UniPathway"/>
</dbReference>
<evidence type="ECO:0000313" key="8">
    <source>
        <dbReference type="EMBL" id="RGB78127.1"/>
    </source>
</evidence>
<dbReference type="InterPro" id="IPR012259">
    <property type="entry name" value="DHFR"/>
</dbReference>
<dbReference type="GO" id="GO:0050661">
    <property type="term" value="F:NADP binding"/>
    <property type="evidence" value="ECO:0007669"/>
    <property type="project" value="InterPro"/>
</dbReference>
<evidence type="ECO:0000256" key="3">
    <source>
        <dbReference type="ARBA" id="ARBA00012856"/>
    </source>
</evidence>
<evidence type="ECO:0000256" key="2">
    <source>
        <dbReference type="ARBA" id="ARBA00009539"/>
    </source>
</evidence>
<keyword evidence="6" id="KW-0560">Oxidoreductase</keyword>
<name>A0A3E2TL30_9FIRM</name>
<feature type="domain" description="DHFR" evidence="7">
    <location>
        <begin position="1"/>
        <end position="158"/>
    </location>
</feature>
<dbReference type="PRINTS" id="PR00070">
    <property type="entry name" value="DHFR"/>
</dbReference>
<keyword evidence="4" id="KW-0554">One-carbon metabolism</keyword>
<dbReference type="EMBL" id="QVEU01000001">
    <property type="protein sequence ID" value="RGB78127.1"/>
    <property type="molecule type" value="Genomic_DNA"/>
</dbReference>
<protein>
    <recommendedName>
        <fullName evidence="3">dihydrofolate reductase</fullName>
        <ecNumber evidence="3">1.5.1.3</ecNumber>
    </recommendedName>
</protein>
<dbReference type="OrthoDB" id="9804315at2"/>
<dbReference type="Proteomes" id="UP000261011">
    <property type="component" value="Unassembled WGS sequence"/>
</dbReference>
<comment type="caution">
    <text evidence="8">The sequence shown here is derived from an EMBL/GenBank/DDBJ whole genome shotgun (WGS) entry which is preliminary data.</text>
</comment>
<comment type="similarity">
    <text evidence="2">Belongs to the dihydrofolate reductase family.</text>
</comment>
<dbReference type="PANTHER" id="PTHR48069:SF3">
    <property type="entry name" value="DIHYDROFOLATE REDUCTASE"/>
    <property type="match status" value="1"/>
</dbReference>
<dbReference type="CDD" id="cd00209">
    <property type="entry name" value="DHFR"/>
    <property type="match status" value="1"/>
</dbReference>
<dbReference type="GO" id="GO:0006730">
    <property type="term" value="P:one-carbon metabolic process"/>
    <property type="evidence" value="ECO:0007669"/>
    <property type="project" value="UniProtKB-KW"/>
</dbReference>
<dbReference type="EC" id="1.5.1.3" evidence="3"/>
<evidence type="ECO:0000256" key="1">
    <source>
        <dbReference type="ARBA" id="ARBA00004903"/>
    </source>
</evidence>
<evidence type="ECO:0000256" key="6">
    <source>
        <dbReference type="ARBA" id="ARBA00023002"/>
    </source>
</evidence>
<evidence type="ECO:0000256" key="4">
    <source>
        <dbReference type="ARBA" id="ARBA00022563"/>
    </source>
</evidence>
<dbReference type="InterPro" id="IPR024072">
    <property type="entry name" value="DHFR-like_dom_sf"/>
</dbReference>
<sequence length="159" mass="18344">MKIILAVDENWGIGKGNEMLFHLSTDLKHFKEETIHNIVIMGRNTYESMGGGLTDRKNIVLSRNTDYKLDDAKVFNDYKEVLSFVENSPKEAYVIGGSQIVDIFLPFCNEAIITKIYASRDADTYLHNFDKDNNFEIINKSGTNKENGIKFEYITYRRK</sequence>
<dbReference type="GO" id="GO:0046655">
    <property type="term" value="P:folic acid metabolic process"/>
    <property type="evidence" value="ECO:0007669"/>
    <property type="project" value="TreeGrafter"/>
</dbReference>
<reference evidence="8 9" key="1">
    <citation type="submission" date="2018-08" db="EMBL/GenBank/DDBJ databases">
        <title>A genome reference for cultivated species of the human gut microbiota.</title>
        <authorList>
            <person name="Zou Y."/>
            <person name="Xue W."/>
            <person name="Luo G."/>
        </authorList>
    </citation>
    <scope>NUCLEOTIDE SEQUENCE [LARGE SCALE GENOMIC DNA]</scope>
    <source>
        <strain evidence="8 9">OF01-3</strain>
    </source>
</reference>
<evidence type="ECO:0000259" key="7">
    <source>
        <dbReference type="PROSITE" id="PS51330"/>
    </source>
</evidence>
<keyword evidence="5" id="KW-0521">NADP</keyword>
<comment type="pathway">
    <text evidence="1">Cofactor biosynthesis; tetrahydrofolate biosynthesis; 5,6,7,8-tetrahydrofolate from 7,8-dihydrofolate: step 1/1.</text>
</comment>
<dbReference type="UniPathway" id="UPA00077">
    <property type="reaction ID" value="UER00158"/>
</dbReference>
<dbReference type="PROSITE" id="PS51330">
    <property type="entry name" value="DHFR_2"/>
    <property type="match status" value="1"/>
</dbReference>
<dbReference type="Pfam" id="PF00186">
    <property type="entry name" value="DHFR_1"/>
    <property type="match status" value="1"/>
</dbReference>
<dbReference type="AlphaFoldDB" id="A0A3E2TL30"/>
<dbReference type="Gene3D" id="3.40.430.10">
    <property type="entry name" value="Dihydrofolate Reductase, subunit A"/>
    <property type="match status" value="1"/>
</dbReference>
<proteinExistence type="inferred from homology"/>
<accession>A0A3E2TL30</accession>
<dbReference type="GO" id="GO:0046452">
    <property type="term" value="P:dihydrofolate metabolic process"/>
    <property type="evidence" value="ECO:0007669"/>
    <property type="project" value="TreeGrafter"/>
</dbReference>
<dbReference type="GO" id="GO:0005829">
    <property type="term" value="C:cytosol"/>
    <property type="evidence" value="ECO:0007669"/>
    <property type="project" value="TreeGrafter"/>
</dbReference>
<dbReference type="InterPro" id="IPR001796">
    <property type="entry name" value="DHFR_dom"/>
</dbReference>